<dbReference type="AlphaFoldDB" id="H6RS04"/>
<dbReference type="OrthoDB" id="9801773at2"/>
<dbReference type="InterPro" id="IPR036291">
    <property type="entry name" value="NAD(P)-bd_dom_sf"/>
</dbReference>
<feature type="domain" description="NAD-dependent epimerase/dehydratase" evidence="2">
    <location>
        <begin position="3"/>
        <end position="219"/>
    </location>
</feature>
<evidence type="ECO:0000259" key="3">
    <source>
        <dbReference type="Pfam" id="PF08338"/>
    </source>
</evidence>
<evidence type="ECO:0000313" key="5">
    <source>
        <dbReference type="Proteomes" id="UP000007517"/>
    </source>
</evidence>
<keyword evidence="5" id="KW-1185">Reference proteome</keyword>
<protein>
    <recommendedName>
        <fullName evidence="6">TIGR01777 family protein</fullName>
    </recommendedName>
</protein>
<name>H6RS04_BLASD</name>
<dbReference type="PANTHER" id="PTHR11092:SF0">
    <property type="entry name" value="EPIMERASE FAMILY PROTEIN SDR39U1"/>
    <property type="match status" value="1"/>
</dbReference>
<feature type="domain" description="DUF1731" evidence="3">
    <location>
        <begin position="251"/>
        <end position="297"/>
    </location>
</feature>
<dbReference type="InterPro" id="IPR010099">
    <property type="entry name" value="SDR39U1"/>
</dbReference>
<dbReference type="HOGENOM" id="CLU_047373_0_2_11"/>
<reference evidence="4 5" key="1">
    <citation type="journal article" date="2012" name="J. Bacteriol.">
        <title>Genome Sequence of Blastococcus saxobsidens DD2, a Stone-Inhabiting Bacterium.</title>
        <authorList>
            <person name="Chouaia B."/>
            <person name="Crotti E."/>
            <person name="Brusetti L."/>
            <person name="Daffonchio D."/>
            <person name="Essoussi I."/>
            <person name="Nouioui I."/>
            <person name="Sbissi I."/>
            <person name="Ghodhbane-Gtari F."/>
            <person name="Gtari M."/>
            <person name="Vacherie B."/>
            <person name="Barbe V."/>
            <person name="Medigue C."/>
            <person name="Gury J."/>
            <person name="Pujic P."/>
            <person name="Normand P."/>
        </authorList>
    </citation>
    <scope>NUCLEOTIDE SEQUENCE [LARGE SCALE GENOMIC DNA]</scope>
    <source>
        <strain evidence="4 5">DD2</strain>
    </source>
</reference>
<proteinExistence type="inferred from homology"/>
<dbReference type="Gene3D" id="3.40.50.720">
    <property type="entry name" value="NAD(P)-binding Rossmann-like Domain"/>
    <property type="match status" value="1"/>
</dbReference>
<comment type="similarity">
    <text evidence="1">Belongs to the NAD(P)-dependent epimerase/dehydratase family. SDR39U1 subfamily.</text>
</comment>
<evidence type="ECO:0000259" key="2">
    <source>
        <dbReference type="Pfam" id="PF01370"/>
    </source>
</evidence>
<dbReference type="EMBL" id="FO117623">
    <property type="protein sequence ID" value="CCG02998.1"/>
    <property type="molecule type" value="Genomic_DNA"/>
</dbReference>
<reference evidence="5" key="2">
    <citation type="submission" date="2012-02" db="EMBL/GenBank/DDBJ databases">
        <title>Complete genome sequence of Blastococcus saxobsidens strain DD2.</title>
        <authorList>
            <person name="Genoscope."/>
        </authorList>
    </citation>
    <scope>NUCLEOTIDE SEQUENCE [LARGE SCALE GENOMIC DNA]</scope>
    <source>
        <strain evidence="5">DD2</strain>
    </source>
</reference>
<dbReference type="Pfam" id="PF01370">
    <property type="entry name" value="Epimerase"/>
    <property type="match status" value="1"/>
</dbReference>
<dbReference type="eggNOG" id="COG1090">
    <property type="taxonomic scope" value="Bacteria"/>
</dbReference>
<dbReference type="NCBIfam" id="TIGR01777">
    <property type="entry name" value="yfcH"/>
    <property type="match status" value="1"/>
</dbReference>
<evidence type="ECO:0000313" key="4">
    <source>
        <dbReference type="EMBL" id="CCG02998.1"/>
    </source>
</evidence>
<dbReference type="Pfam" id="PF08338">
    <property type="entry name" value="DUF1731"/>
    <property type="match status" value="1"/>
</dbReference>
<dbReference type="Proteomes" id="UP000007517">
    <property type="component" value="Chromosome"/>
</dbReference>
<accession>H6RS04</accession>
<gene>
    <name evidence="4" type="primary">yfcH</name>
    <name evidence="4" type="ordered locus">BLASA_2087</name>
</gene>
<sequence>MKIAITGASGQIGSRLVPVLRADGHEVIRLVRRTPRTGDEHRWDPQHRRMDPSVLVDVDAVVNLAGASITPRPWTRTYEERLLTSRVDSTATISEALAAAAAADPGRPRILLSGSGISYYGDTADRVVTEDDPQGAGFMARMCAAWEDAAAPAGAAGVRVAFLRTGLVIAGGAPLMKVLGLVFRLGLGGRIGSGQQYWPWIALADEIGAIRHLLATDVAGPVNLTAPDPVTNTEFTRTLGRVLRRPTPLPVPEFPLVLALRDFGRCNVVGGQRALPTQLQQSGYTFTETSLEGALRTAVRRG</sequence>
<dbReference type="InterPro" id="IPR001509">
    <property type="entry name" value="Epimerase_deHydtase"/>
</dbReference>
<evidence type="ECO:0008006" key="6">
    <source>
        <dbReference type="Google" id="ProtNLM"/>
    </source>
</evidence>
<dbReference type="KEGG" id="bsd:BLASA_2087"/>
<evidence type="ECO:0000256" key="1">
    <source>
        <dbReference type="ARBA" id="ARBA00009353"/>
    </source>
</evidence>
<organism evidence="4 5">
    <name type="scientific">Blastococcus saxobsidens (strain DD2)</name>
    <dbReference type="NCBI Taxonomy" id="1146883"/>
    <lineage>
        <taxon>Bacteria</taxon>
        <taxon>Bacillati</taxon>
        <taxon>Actinomycetota</taxon>
        <taxon>Actinomycetes</taxon>
        <taxon>Geodermatophilales</taxon>
        <taxon>Geodermatophilaceae</taxon>
        <taxon>Blastococcus</taxon>
    </lineage>
</organism>
<dbReference type="RefSeq" id="WP_014375881.1">
    <property type="nucleotide sequence ID" value="NC_016943.1"/>
</dbReference>
<dbReference type="PANTHER" id="PTHR11092">
    <property type="entry name" value="SUGAR NUCLEOTIDE EPIMERASE RELATED"/>
    <property type="match status" value="1"/>
</dbReference>
<dbReference type="InterPro" id="IPR013549">
    <property type="entry name" value="DUF1731"/>
</dbReference>
<dbReference type="SUPFAM" id="SSF51735">
    <property type="entry name" value="NAD(P)-binding Rossmann-fold domains"/>
    <property type="match status" value="1"/>
</dbReference>
<dbReference type="STRING" id="1146883.BLASA_2087"/>